<feature type="compositionally biased region" description="Basic and acidic residues" evidence="1">
    <location>
        <begin position="23"/>
        <end position="41"/>
    </location>
</feature>
<organism evidence="2 3">
    <name type="scientific">Lentinula edodes</name>
    <name type="common">Shiitake mushroom</name>
    <name type="synonym">Lentinus edodes</name>
    <dbReference type="NCBI Taxonomy" id="5353"/>
    <lineage>
        <taxon>Eukaryota</taxon>
        <taxon>Fungi</taxon>
        <taxon>Dikarya</taxon>
        <taxon>Basidiomycota</taxon>
        <taxon>Agaricomycotina</taxon>
        <taxon>Agaricomycetes</taxon>
        <taxon>Agaricomycetidae</taxon>
        <taxon>Agaricales</taxon>
        <taxon>Marasmiineae</taxon>
        <taxon>Omphalotaceae</taxon>
        <taxon>Lentinula</taxon>
    </lineage>
</organism>
<proteinExistence type="predicted"/>
<comment type="caution">
    <text evidence="2">The sequence shown here is derived from an EMBL/GenBank/DDBJ whole genome shotgun (WGS) entry which is preliminary data.</text>
</comment>
<dbReference type="Proteomes" id="UP000188533">
    <property type="component" value="Unassembled WGS sequence"/>
</dbReference>
<feature type="region of interest" description="Disordered" evidence="1">
    <location>
        <begin position="23"/>
        <end position="46"/>
    </location>
</feature>
<feature type="region of interest" description="Disordered" evidence="1">
    <location>
        <begin position="68"/>
        <end position="130"/>
    </location>
</feature>
<accession>A0A1Q3E087</accession>
<reference evidence="2 3" key="1">
    <citation type="submission" date="2016-08" db="EMBL/GenBank/DDBJ databases">
        <authorList>
            <consortium name="Lentinula edodes genome sequencing consortium"/>
            <person name="Sakamoto Y."/>
            <person name="Nakade K."/>
            <person name="Sato S."/>
            <person name="Yoshida Y."/>
            <person name="Miyazaki K."/>
            <person name="Natsume S."/>
            <person name="Konno N."/>
        </authorList>
    </citation>
    <scope>NUCLEOTIDE SEQUENCE [LARGE SCALE GENOMIC DNA]</scope>
    <source>
        <strain evidence="2 3">NBRC 111202</strain>
    </source>
</reference>
<dbReference type="EMBL" id="BDGU01000032">
    <property type="protein sequence ID" value="GAW00576.1"/>
    <property type="molecule type" value="Genomic_DNA"/>
</dbReference>
<feature type="compositionally biased region" description="Polar residues" evidence="1">
    <location>
        <begin position="84"/>
        <end position="112"/>
    </location>
</feature>
<keyword evidence="3" id="KW-1185">Reference proteome</keyword>
<name>A0A1Q3E087_LENED</name>
<evidence type="ECO:0000313" key="3">
    <source>
        <dbReference type="Proteomes" id="UP000188533"/>
    </source>
</evidence>
<evidence type="ECO:0000256" key="1">
    <source>
        <dbReference type="SAM" id="MobiDB-lite"/>
    </source>
</evidence>
<sequence length="202" mass="22680">MTRTPRAPPFIRQRVYIFGGQDRTRTKDLDPEGMFHPDPTKSTKKTFRGHKDLIRCLPPTRAWPDALPEDGFYANRPQKHTDSSSKTLMSSIQSKGGSTPVVQHQSENITNKTLRRSPEGFSQPPTGWGTHTLAVRSGASIVRSRALSTYPGLTRAQLNTIPPISVEPNPYSPNSAPMRYYNICDIEALRVDMQKLKYDIQG</sequence>
<gene>
    <name evidence="2" type="ORF">LENED_002105</name>
</gene>
<protein>
    <submittedName>
        <fullName evidence="2">Uncharacterized protein</fullName>
    </submittedName>
</protein>
<evidence type="ECO:0000313" key="2">
    <source>
        <dbReference type="EMBL" id="GAW00576.1"/>
    </source>
</evidence>
<reference evidence="2 3" key="2">
    <citation type="submission" date="2017-02" db="EMBL/GenBank/DDBJ databases">
        <title>A genome survey and senescence transcriptome analysis in Lentinula edodes.</title>
        <authorList>
            <person name="Sakamoto Y."/>
            <person name="Nakade K."/>
            <person name="Sato S."/>
            <person name="Yoshida Y."/>
            <person name="Miyazaki K."/>
            <person name="Natsume S."/>
            <person name="Konno N."/>
        </authorList>
    </citation>
    <scope>NUCLEOTIDE SEQUENCE [LARGE SCALE GENOMIC DNA]</scope>
    <source>
        <strain evidence="2 3">NBRC 111202</strain>
    </source>
</reference>
<dbReference type="AlphaFoldDB" id="A0A1Q3E087"/>